<accession>A0A2J5HN02</accession>
<evidence type="ECO:0008006" key="5">
    <source>
        <dbReference type="Google" id="ProtNLM"/>
    </source>
</evidence>
<feature type="signal peptide" evidence="2">
    <location>
        <begin position="1"/>
        <end position="21"/>
    </location>
</feature>
<dbReference type="AlphaFoldDB" id="A0A2J5HN02"/>
<proteinExistence type="predicted"/>
<feature type="region of interest" description="Disordered" evidence="1">
    <location>
        <begin position="87"/>
        <end position="143"/>
    </location>
</feature>
<reference evidence="4" key="1">
    <citation type="submission" date="2017-12" db="EMBL/GenBank/DDBJ databases">
        <authorList>
            <consortium name="DOE Joint Genome Institute"/>
            <person name="Mondo S.J."/>
            <person name="Kjaerbolling I."/>
            <person name="Vesth T.C."/>
            <person name="Frisvad J.C."/>
            <person name="Nybo J.L."/>
            <person name="Theobald S."/>
            <person name="Kuo A."/>
            <person name="Bowyer P."/>
            <person name="Matsuda Y."/>
            <person name="Lyhne E.K."/>
            <person name="Kogle M.E."/>
            <person name="Clum A."/>
            <person name="Lipzen A."/>
            <person name="Salamov A."/>
            <person name="Ngan C.Y."/>
            <person name="Daum C."/>
            <person name="Chiniquy J."/>
            <person name="Barry K."/>
            <person name="LaButti K."/>
            <person name="Haridas S."/>
            <person name="Simmons B.A."/>
            <person name="Magnuson J.K."/>
            <person name="Mortensen U.H."/>
            <person name="Larsen T.O."/>
            <person name="Grigoriev I.V."/>
            <person name="Baker S.E."/>
            <person name="Andersen M.R."/>
            <person name="Nordberg H.P."/>
            <person name="Cantor M.N."/>
            <person name="Hua S.X."/>
        </authorList>
    </citation>
    <scope>NUCLEOTIDE SEQUENCE [LARGE SCALE GENOMIC DNA]</scope>
    <source>
        <strain evidence="4">IBT 19404</strain>
    </source>
</reference>
<evidence type="ECO:0000313" key="4">
    <source>
        <dbReference type="Proteomes" id="UP000235023"/>
    </source>
</evidence>
<keyword evidence="4" id="KW-1185">Reference proteome</keyword>
<feature type="chain" id="PRO_5014327002" description="GPI anchored cell wall protein" evidence="2">
    <location>
        <begin position="22"/>
        <end position="163"/>
    </location>
</feature>
<evidence type="ECO:0000313" key="3">
    <source>
        <dbReference type="EMBL" id="PLN78561.1"/>
    </source>
</evidence>
<evidence type="ECO:0000256" key="2">
    <source>
        <dbReference type="SAM" id="SignalP"/>
    </source>
</evidence>
<evidence type="ECO:0000256" key="1">
    <source>
        <dbReference type="SAM" id="MobiDB-lite"/>
    </source>
</evidence>
<gene>
    <name evidence="3" type="ORF">BDW42DRAFT_195774</name>
</gene>
<dbReference type="OrthoDB" id="4776947at2759"/>
<name>A0A2J5HN02_9EURO</name>
<protein>
    <recommendedName>
        <fullName evidence="5">GPI anchored cell wall protein</fullName>
    </recommendedName>
</protein>
<organism evidence="3 4">
    <name type="scientific">Aspergillus taichungensis</name>
    <dbReference type="NCBI Taxonomy" id="482145"/>
    <lineage>
        <taxon>Eukaryota</taxon>
        <taxon>Fungi</taxon>
        <taxon>Dikarya</taxon>
        <taxon>Ascomycota</taxon>
        <taxon>Pezizomycotina</taxon>
        <taxon>Eurotiomycetes</taxon>
        <taxon>Eurotiomycetidae</taxon>
        <taxon>Eurotiales</taxon>
        <taxon>Aspergillaceae</taxon>
        <taxon>Aspergillus</taxon>
        <taxon>Aspergillus subgen. Circumdati</taxon>
    </lineage>
</organism>
<sequence length="163" mass="16294">MIFAKSAFLVSFLALSNVVVASGPSACLLSAVGQQENPADMKAMCVTNTKRVQKEIADSCGKDKEDALKEYVETCADNDYKVEIASKSSDSASKTGGSHSSDSSASATGGSSSSDESSSGSSTSSSSSASASPSDSVSAGSSDRHVSAAAFAAVVFLGFAATM</sequence>
<dbReference type="EMBL" id="KZ559574">
    <property type="protein sequence ID" value="PLN78561.1"/>
    <property type="molecule type" value="Genomic_DNA"/>
</dbReference>
<dbReference type="Proteomes" id="UP000235023">
    <property type="component" value="Unassembled WGS sequence"/>
</dbReference>
<keyword evidence="2" id="KW-0732">Signal</keyword>